<dbReference type="EMBL" id="JASBWV010000009">
    <property type="protein sequence ID" value="KAJ9124631.1"/>
    <property type="molecule type" value="Genomic_DNA"/>
</dbReference>
<dbReference type="Proteomes" id="UP001234202">
    <property type="component" value="Unassembled WGS sequence"/>
</dbReference>
<evidence type="ECO:0000313" key="1">
    <source>
        <dbReference type="EMBL" id="KAJ9124631.1"/>
    </source>
</evidence>
<organism evidence="1 2">
    <name type="scientific">Naganishia onofrii</name>
    <dbReference type="NCBI Taxonomy" id="1851511"/>
    <lineage>
        <taxon>Eukaryota</taxon>
        <taxon>Fungi</taxon>
        <taxon>Dikarya</taxon>
        <taxon>Basidiomycota</taxon>
        <taxon>Agaricomycotina</taxon>
        <taxon>Tremellomycetes</taxon>
        <taxon>Filobasidiales</taxon>
        <taxon>Filobasidiaceae</taxon>
        <taxon>Naganishia</taxon>
    </lineage>
</organism>
<protein>
    <submittedName>
        <fullName evidence="1">Uncharacterized protein</fullName>
    </submittedName>
</protein>
<gene>
    <name evidence="1" type="ORF">QFC24_002998</name>
</gene>
<sequence length="229" mass="24843">MNLAFKFRFRLDWKHHRRALQQALGDAATAVMQLPKAPRVSGEESDIDVVNGLIRKLHADLCVKEKYEYIGVKGTLDLVQLLLLFGLGESAAEAAIKYWRHEELREPKYCYMKVRQEIQAVLNDKVVGTLLHPPAKLRGWSRIKQTLSSSLSRLTRSSKATDAVSLPGTRAPTPSGTRSVAGSGATGQLTVSVSPSVPVPPTFQRTFGSTAASGGVPSAVPQPDGPSEQ</sequence>
<evidence type="ECO:0000313" key="2">
    <source>
        <dbReference type="Proteomes" id="UP001234202"/>
    </source>
</evidence>
<comment type="caution">
    <text evidence="1">The sequence shown here is derived from an EMBL/GenBank/DDBJ whole genome shotgun (WGS) entry which is preliminary data.</text>
</comment>
<accession>A0ACC2XNN9</accession>
<reference evidence="1" key="1">
    <citation type="submission" date="2023-04" db="EMBL/GenBank/DDBJ databases">
        <title>Draft Genome sequencing of Naganishia species isolated from polar environments using Oxford Nanopore Technology.</title>
        <authorList>
            <person name="Leo P."/>
            <person name="Venkateswaran K."/>
        </authorList>
    </citation>
    <scope>NUCLEOTIDE SEQUENCE</scope>
    <source>
        <strain evidence="1">DBVPG 5303</strain>
    </source>
</reference>
<proteinExistence type="predicted"/>
<name>A0ACC2XNN9_9TREE</name>
<keyword evidence="2" id="KW-1185">Reference proteome</keyword>